<dbReference type="EMBL" id="JBAWTH010000011">
    <property type="protein sequence ID" value="KAL2289779.1"/>
    <property type="molecule type" value="Genomic_DNA"/>
</dbReference>
<evidence type="ECO:0000259" key="4">
    <source>
        <dbReference type="Pfam" id="PF00891"/>
    </source>
</evidence>
<dbReference type="SUPFAM" id="SSF46785">
    <property type="entry name" value="Winged helix' DNA-binding domain"/>
    <property type="match status" value="1"/>
</dbReference>
<dbReference type="InterPro" id="IPR036390">
    <property type="entry name" value="WH_DNA-bd_sf"/>
</dbReference>
<dbReference type="Pfam" id="PF00891">
    <property type="entry name" value="Methyltransf_2"/>
    <property type="match status" value="1"/>
</dbReference>
<dbReference type="InterPro" id="IPR016461">
    <property type="entry name" value="COMT-like"/>
</dbReference>
<comment type="caution">
    <text evidence="6">The sequence shown here is derived from an EMBL/GenBank/DDBJ whole genome shotgun (WGS) entry which is preliminary data.</text>
</comment>
<dbReference type="PROSITE" id="PS51683">
    <property type="entry name" value="SAM_OMT_II"/>
    <property type="match status" value="1"/>
</dbReference>
<evidence type="ECO:0008006" key="8">
    <source>
        <dbReference type="Google" id="ProtNLM"/>
    </source>
</evidence>
<dbReference type="InterPro" id="IPR029063">
    <property type="entry name" value="SAM-dependent_MTases_sf"/>
</dbReference>
<evidence type="ECO:0000313" key="6">
    <source>
        <dbReference type="EMBL" id="KAL2289779.1"/>
    </source>
</evidence>
<dbReference type="PIRSF" id="PIRSF005739">
    <property type="entry name" value="O-mtase"/>
    <property type="match status" value="1"/>
</dbReference>
<dbReference type="Pfam" id="PF08100">
    <property type="entry name" value="Dimerisation"/>
    <property type="match status" value="1"/>
</dbReference>
<dbReference type="InterPro" id="IPR001077">
    <property type="entry name" value="COMT_C"/>
</dbReference>
<evidence type="ECO:0000259" key="5">
    <source>
        <dbReference type="Pfam" id="PF08100"/>
    </source>
</evidence>
<protein>
    <recommendedName>
        <fullName evidence="8">O-methyltransferase domain-containing protein</fullName>
    </recommendedName>
</protein>
<dbReference type="PANTHER" id="PTHR43712:SF1">
    <property type="entry name" value="HYPOTHETICAL O-METHYLTRANSFERASE (EUROFUNG)-RELATED"/>
    <property type="match status" value="1"/>
</dbReference>
<evidence type="ECO:0000313" key="7">
    <source>
        <dbReference type="Proteomes" id="UP001600888"/>
    </source>
</evidence>
<evidence type="ECO:0000256" key="2">
    <source>
        <dbReference type="ARBA" id="ARBA00022679"/>
    </source>
</evidence>
<dbReference type="Gene3D" id="3.40.50.150">
    <property type="entry name" value="Vaccinia Virus protein VP39"/>
    <property type="match status" value="1"/>
</dbReference>
<gene>
    <name evidence="6" type="ORF">FJTKL_01096</name>
</gene>
<accession>A0ABR4F550</accession>
<feature type="domain" description="O-methyltransferase dimerisation" evidence="5">
    <location>
        <begin position="67"/>
        <end position="131"/>
    </location>
</feature>
<proteinExistence type="predicted"/>
<dbReference type="Proteomes" id="UP001600888">
    <property type="component" value="Unassembled WGS sequence"/>
</dbReference>
<keyword evidence="2" id="KW-0808">Transferase</keyword>
<dbReference type="SUPFAM" id="SSF53335">
    <property type="entry name" value="S-adenosyl-L-methionine-dependent methyltransferases"/>
    <property type="match status" value="1"/>
</dbReference>
<dbReference type="InterPro" id="IPR036388">
    <property type="entry name" value="WH-like_DNA-bd_sf"/>
</dbReference>
<dbReference type="Gene3D" id="1.10.10.10">
    <property type="entry name" value="Winged helix-like DNA-binding domain superfamily/Winged helix DNA-binding domain"/>
    <property type="match status" value="1"/>
</dbReference>
<dbReference type="PANTHER" id="PTHR43712">
    <property type="entry name" value="PUTATIVE (AFU_ORTHOLOGUE AFUA_4G14580)-RELATED"/>
    <property type="match status" value="1"/>
</dbReference>
<feature type="domain" description="O-methyltransferase C-terminal" evidence="4">
    <location>
        <begin position="238"/>
        <end position="379"/>
    </location>
</feature>
<dbReference type="InterPro" id="IPR012967">
    <property type="entry name" value="COMT_dimerisation"/>
</dbReference>
<keyword evidence="7" id="KW-1185">Reference proteome</keyword>
<keyword evidence="3" id="KW-0949">S-adenosyl-L-methionine</keyword>
<organism evidence="6 7">
    <name type="scientific">Diaporthe vaccinii</name>
    <dbReference type="NCBI Taxonomy" id="105482"/>
    <lineage>
        <taxon>Eukaryota</taxon>
        <taxon>Fungi</taxon>
        <taxon>Dikarya</taxon>
        <taxon>Ascomycota</taxon>
        <taxon>Pezizomycotina</taxon>
        <taxon>Sordariomycetes</taxon>
        <taxon>Sordariomycetidae</taxon>
        <taxon>Diaporthales</taxon>
        <taxon>Diaporthaceae</taxon>
        <taxon>Diaporthe</taxon>
        <taxon>Diaporthe eres species complex</taxon>
    </lineage>
</organism>
<keyword evidence="1" id="KW-0489">Methyltransferase</keyword>
<sequence>MMTSEDIETLLEQLESVASSPPKDPKLQQRLYDAAQKLTLAVEAPLDTVYRVIYSGGLLKPMLLSIAQTATYMEIFSTLTEKGVPCTVDELAKPTRADVVFTARILRFLASHGLVSEVGEDTFEANRFTRTLSENGYRAGMNQTFHTIAPAVIKAPDFFRETRFQNPSNEVKTPFQIVNNTDQPAIEWTHENRPDIVADFGIWMMALRGQTTWLDVLDFEALIKADATGDAAIDAETPVFVDVGGGIGSQCAILKAKLPDLPGRVILQDLPVVLQHALDTEGVEITAHNFWCEQPVREARAYYFRTILHDYPDEKCLAILENTVAAMGPNSFILIDDIIIPDKGAHPRTTEMDYIMMTTLAAMERTRKQWDDLFSAAGLEVVQRITYLEDTAEGIQVVVPKSRKEE</sequence>
<reference evidence="6 7" key="1">
    <citation type="submission" date="2024-03" db="EMBL/GenBank/DDBJ databases">
        <title>A high-quality draft genome sequence of Diaporthe vaccinii, a causative agent of upright dieback and viscid rot disease in cranberry plants.</title>
        <authorList>
            <person name="Sarrasin M."/>
            <person name="Lang B.F."/>
            <person name="Burger G."/>
        </authorList>
    </citation>
    <scope>NUCLEOTIDE SEQUENCE [LARGE SCALE GENOMIC DNA]</scope>
    <source>
        <strain evidence="6 7">IS7</strain>
    </source>
</reference>
<evidence type="ECO:0000256" key="3">
    <source>
        <dbReference type="ARBA" id="ARBA00022691"/>
    </source>
</evidence>
<name>A0ABR4F550_9PEZI</name>
<evidence type="ECO:0000256" key="1">
    <source>
        <dbReference type="ARBA" id="ARBA00022603"/>
    </source>
</evidence>